<dbReference type="Proteomes" id="UP000183038">
    <property type="component" value="Unassembled WGS sequence"/>
</dbReference>
<feature type="chain" id="PRO_5010350604" evidence="1">
    <location>
        <begin position="27"/>
        <end position="651"/>
    </location>
</feature>
<organism evidence="2 3">
    <name type="scientific">Maribacter dokdonensis</name>
    <dbReference type="NCBI Taxonomy" id="320912"/>
    <lineage>
        <taxon>Bacteria</taxon>
        <taxon>Pseudomonadati</taxon>
        <taxon>Bacteroidota</taxon>
        <taxon>Flavobacteriia</taxon>
        <taxon>Flavobacteriales</taxon>
        <taxon>Flavobacteriaceae</taxon>
        <taxon>Maribacter</taxon>
    </lineage>
</organism>
<gene>
    <name evidence="2" type="ORF">SAMN05192540_3101</name>
</gene>
<sequence>MIRLTINPLLLFIVCCCFSITNLLNAQEVKNYNGPLQIGKYNGKATYTYKIVDNDTVLDGNFLVLRSNLQELLQKQDYSFQFKGSFLDGTANGPWKFQFGEFNSKSQSEVIDYQYRVLVSGVQKTSTGKIKMGKPNGEWTILEEQIEDSEISETLFKSVITFDDGVPQQNFSINNEDYTLVGRFLRDGVAHDEWSLFPTNGIDQSESWFFKDGLLQSIRVNDDNDHKTITAFKDYSGETKTINLDASYIAALDIQFSQEDVNTLHQNNLPKLLKQNALRYQEIDDILSALGKSDFLPEFKVKVPYYPLDSLERDDIDSTVAYYKKARELSESILHNSQLNILKLSDETTAYQYNTVLKIKKDFLTPIQEMVRYDSLSILEYTSRKELLDHVFAEDLPKPNMTIAIEMDSITSTKEYTIPTSTVPSSEATSTSYIKTIAKMGYDGIQAIANEVKETLAQEKRQNELANLEEEIIVQNDSLVMFIDSMGTSLPVNYLAALRQLKSFASATLNDYSKVKSAQNRLTAARSTLTCLKNLNELSVTVSKMPTFKSTIQDSYTDRIWNPFMATLMDEDIKKRITSAYTKILEPYFLKQIEQSLTCENTINLNEQINATYHTVIMLKDNDTKKLERKLKKEKDPSVILEMLNVQNTKQ</sequence>
<evidence type="ECO:0000256" key="1">
    <source>
        <dbReference type="SAM" id="SignalP"/>
    </source>
</evidence>
<protein>
    <submittedName>
        <fullName evidence="2">Uncharacterized protein</fullName>
    </submittedName>
</protein>
<evidence type="ECO:0000313" key="3">
    <source>
        <dbReference type="Proteomes" id="UP000183038"/>
    </source>
</evidence>
<dbReference type="AlphaFoldDB" id="A0A1H4S9V0"/>
<feature type="signal peptide" evidence="1">
    <location>
        <begin position="1"/>
        <end position="26"/>
    </location>
</feature>
<proteinExistence type="predicted"/>
<accession>A0A1H4S9V0</accession>
<evidence type="ECO:0000313" key="2">
    <source>
        <dbReference type="EMBL" id="SEC40963.1"/>
    </source>
</evidence>
<name>A0A1H4S9V0_9FLAO</name>
<keyword evidence="1" id="KW-0732">Signal</keyword>
<reference evidence="2 3" key="1">
    <citation type="submission" date="2016-10" db="EMBL/GenBank/DDBJ databases">
        <authorList>
            <person name="de Groot N.N."/>
        </authorList>
    </citation>
    <scope>NUCLEOTIDE SEQUENCE [LARGE SCALE GENOMIC DNA]</scope>
    <source>
        <strain evidence="2 3">MAR_2009_71</strain>
    </source>
</reference>
<dbReference type="EMBL" id="FNTB01000001">
    <property type="protein sequence ID" value="SEC40963.1"/>
    <property type="molecule type" value="Genomic_DNA"/>
</dbReference>